<protein>
    <recommendedName>
        <fullName evidence="11">Bumetanide-sensitive sodium-(Potassium)-chloride cotransporter</fullName>
    </recommendedName>
</protein>
<sequence>MGLNRAKFHSSAFSSFGMMRGKDTDEQTEINENPKIIHSEDRIGHGQTLEKDQGAPAMSSPNVKFGWIKGVLMRCLLNIWGVMLFLRLSWVVGQAGVAQASLLIVTTSVVTTITALSMSAISTNGVIKGGGTYYMISRSLGPEFGGSIGLIFSMANAVACAMYVVGFGESLITLIPESAYMVSKSWDQAIYGCITIVLLTGIVIVGLEWEAKAQIVLLVILLAAIADFCIGTIIGPKSDVEVAQGFVGYNMTVLKANLGPDYRYFEGVEHNFFSVFAIFFPAATGILAGANISGDLKDPQKSIPKGTLLAILLTTISYLVIALLAGCTVLRDASGDVADVVTWTMDRCRDNGSCAYGLHHSNDVIRLVSGFGPLIYGGCFAATLSSALASLVSAPKVFQALCQDKLYPCLDFFAKGYGANNEPVRGYALTFVIAISFILMGGLNQIAPLISNFFLAAYALINFATFHASLARPVGWRPTFRLYNMWLSLLGALVCVAIMFVVSWATALLTLAGLLALYLLVSYRGPDVNWGSTTQAQMYKSALAGVQQLNRVTEHVKNYRPQILVLTGFPGERPMLTDFAYLLTKGLSLMLCGHIMQSAVSHRTREALASRATQWLARRRVKAFYTIVDDARFKDGASALIQASGIGKLKPNILMMGFKEDWQTCDRSELADYVDVMHKALDMHMALAILRVEGGLCSDEALDDDLQACLRPAAPASGSMGDSIKPSKSTESLNSQSRDSSLSDVSVLSGDLNGVSPDPGATRTRKNKGSRRLGEVVRRLGAARARRVSSLTSVERFTRRRAGTVDVWWLYDDGGLTLLLPYILSTRRAWASCPLRVFTLANRHTELEIEERNMASLLSKFRIDYSALTMISDVNKKPKDSTLAYFDNLIAPFMSTDDTNDNNLLLLLQPFIHQEERTTTIVGGTWDVSASEASNSNMAWLNLVIVRVHQPVSVGSIHNIGVLGKREIESCCRRRENVTVATRAMGVAYPEWKPCG</sequence>
<dbReference type="InterPro" id="IPR004842">
    <property type="entry name" value="SLC12A_fam"/>
</dbReference>
<dbReference type="GO" id="GO:0016020">
    <property type="term" value="C:membrane"/>
    <property type="evidence" value="ECO:0007669"/>
    <property type="project" value="UniProtKB-SubCell"/>
</dbReference>
<dbReference type="GO" id="GO:0055075">
    <property type="term" value="P:potassium ion homeostasis"/>
    <property type="evidence" value="ECO:0007669"/>
    <property type="project" value="TreeGrafter"/>
</dbReference>
<evidence type="ECO:0000256" key="5">
    <source>
        <dbReference type="SAM" id="MobiDB-lite"/>
    </source>
</evidence>
<comment type="caution">
    <text evidence="9">The sequence shown here is derived from an EMBL/GenBank/DDBJ whole genome shotgun (WGS) entry which is preliminary data.</text>
</comment>
<dbReference type="GO" id="GO:0055078">
    <property type="term" value="P:sodium ion homeostasis"/>
    <property type="evidence" value="ECO:0007669"/>
    <property type="project" value="TreeGrafter"/>
</dbReference>
<dbReference type="GO" id="GO:0055064">
    <property type="term" value="P:chloride ion homeostasis"/>
    <property type="evidence" value="ECO:0007669"/>
    <property type="project" value="TreeGrafter"/>
</dbReference>
<evidence type="ECO:0000256" key="6">
    <source>
        <dbReference type="SAM" id="Phobius"/>
    </source>
</evidence>
<dbReference type="Pfam" id="PF00324">
    <property type="entry name" value="AA_permease"/>
    <property type="match status" value="1"/>
</dbReference>
<feature type="transmembrane region" description="Helical" evidence="6">
    <location>
        <begin position="453"/>
        <end position="475"/>
    </location>
</feature>
<evidence type="ECO:0000259" key="7">
    <source>
        <dbReference type="Pfam" id="PF00324"/>
    </source>
</evidence>
<name>A0AAU9TQ82_EUPED</name>
<evidence type="ECO:0000256" key="3">
    <source>
        <dbReference type="ARBA" id="ARBA00022989"/>
    </source>
</evidence>
<dbReference type="PANTHER" id="PTHR11827:SF103">
    <property type="entry name" value="SODIUM CHLORIDE COTRANSPORTER 69, ISOFORM E"/>
    <property type="match status" value="1"/>
</dbReference>
<dbReference type="GO" id="GO:0008511">
    <property type="term" value="F:sodium:potassium:chloride symporter activity"/>
    <property type="evidence" value="ECO:0007669"/>
    <property type="project" value="TreeGrafter"/>
</dbReference>
<organism evidence="9 10">
    <name type="scientific">Euphydryas editha</name>
    <name type="common">Edith's checkerspot</name>
    <dbReference type="NCBI Taxonomy" id="104508"/>
    <lineage>
        <taxon>Eukaryota</taxon>
        <taxon>Metazoa</taxon>
        <taxon>Ecdysozoa</taxon>
        <taxon>Arthropoda</taxon>
        <taxon>Hexapoda</taxon>
        <taxon>Insecta</taxon>
        <taxon>Pterygota</taxon>
        <taxon>Neoptera</taxon>
        <taxon>Endopterygota</taxon>
        <taxon>Lepidoptera</taxon>
        <taxon>Glossata</taxon>
        <taxon>Ditrysia</taxon>
        <taxon>Papilionoidea</taxon>
        <taxon>Nymphalidae</taxon>
        <taxon>Nymphalinae</taxon>
        <taxon>Euphydryas</taxon>
    </lineage>
</organism>
<feature type="transmembrane region" description="Helical" evidence="6">
    <location>
        <begin position="148"/>
        <end position="168"/>
    </location>
</feature>
<feature type="compositionally biased region" description="Low complexity" evidence="5">
    <location>
        <begin position="732"/>
        <end position="752"/>
    </location>
</feature>
<keyword evidence="4 6" id="KW-0472">Membrane</keyword>
<gene>
    <name evidence="9" type="ORF">EEDITHA_LOCUS3926</name>
</gene>
<dbReference type="PANTHER" id="PTHR11827">
    <property type="entry name" value="SOLUTE CARRIER FAMILY 12, CATION COTRANSPORTERS"/>
    <property type="match status" value="1"/>
</dbReference>
<dbReference type="GO" id="GO:1990573">
    <property type="term" value="P:potassium ion import across plasma membrane"/>
    <property type="evidence" value="ECO:0007669"/>
    <property type="project" value="TreeGrafter"/>
</dbReference>
<evidence type="ECO:0000259" key="8">
    <source>
        <dbReference type="Pfam" id="PF03522"/>
    </source>
</evidence>
<dbReference type="Pfam" id="PF03522">
    <property type="entry name" value="SLC12"/>
    <property type="match status" value="1"/>
</dbReference>
<feature type="domain" description="Amino acid permease/ SLC12A" evidence="7">
    <location>
        <begin position="70"/>
        <end position="564"/>
    </location>
</feature>
<reference evidence="9" key="1">
    <citation type="submission" date="2022-03" db="EMBL/GenBank/DDBJ databases">
        <authorList>
            <person name="Tunstrom K."/>
        </authorList>
    </citation>
    <scope>NUCLEOTIDE SEQUENCE</scope>
</reference>
<feature type="domain" description="SLC12A transporter C-terminal" evidence="8">
    <location>
        <begin position="573"/>
        <end position="904"/>
    </location>
</feature>
<dbReference type="NCBIfam" id="TIGR00930">
    <property type="entry name" value="2a30"/>
    <property type="match status" value="1"/>
</dbReference>
<evidence type="ECO:0000313" key="9">
    <source>
        <dbReference type="EMBL" id="CAH2087690.1"/>
    </source>
</evidence>
<feature type="transmembrane region" description="Helical" evidence="6">
    <location>
        <begin position="427"/>
        <end position="447"/>
    </location>
</feature>
<evidence type="ECO:0000256" key="1">
    <source>
        <dbReference type="ARBA" id="ARBA00004141"/>
    </source>
</evidence>
<dbReference type="InterPro" id="IPR004841">
    <property type="entry name" value="AA-permease/SLC12A_dom"/>
</dbReference>
<keyword evidence="10" id="KW-1185">Reference proteome</keyword>
<dbReference type="Proteomes" id="UP001153954">
    <property type="component" value="Unassembled WGS sequence"/>
</dbReference>
<dbReference type="FunFam" id="1.20.1740.10:FF:000022">
    <property type="entry name" value="Bumetanide-sensitive na-k-cl cotransport protein"/>
    <property type="match status" value="1"/>
</dbReference>
<feature type="transmembrane region" description="Helical" evidence="6">
    <location>
        <begin position="272"/>
        <end position="294"/>
    </location>
</feature>
<accession>A0AAU9TQ82</accession>
<comment type="subcellular location">
    <subcellularLocation>
        <location evidence="1">Membrane</location>
        <topology evidence="1">Multi-pass membrane protein</topology>
    </subcellularLocation>
</comment>
<evidence type="ECO:0008006" key="11">
    <source>
        <dbReference type="Google" id="ProtNLM"/>
    </source>
</evidence>
<feature type="transmembrane region" description="Helical" evidence="6">
    <location>
        <begin position="102"/>
        <end position="127"/>
    </location>
</feature>
<dbReference type="AlphaFoldDB" id="A0AAU9TQ82"/>
<feature type="transmembrane region" description="Helical" evidence="6">
    <location>
        <begin position="215"/>
        <end position="234"/>
    </location>
</feature>
<keyword evidence="2 6" id="KW-0812">Transmembrane</keyword>
<feature type="transmembrane region" description="Helical" evidence="6">
    <location>
        <begin position="487"/>
        <end position="520"/>
    </location>
</feature>
<dbReference type="InterPro" id="IPR018491">
    <property type="entry name" value="SLC12_C"/>
</dbReference>
<evidence type="ECO:0000313" key="10">
    <source>
        <dbReference type="Proteomes" id="UP001153954"/>
    </source>
</evidence>
<feature type="region of interest" description="Disordered" evidence="5">
    <location>
        <begin position="714"/>
        <end position="773"/>
    </location>
</feature>
<feature type="transmembrane region" description="Helical" evidence="6">
    <location>
        <begin position="306"/>
        <end position="325"/>
    </location>
</feature>
<dbReference type="EMBL" id="CAKOGL010000006">
    <property type="protein sequence ID" value="CAH2087690.1"/>
    <property type="molecule type" value="Genomic_DNA"/>
</dbReference>
<dbReference type="Gene3D" id="1.20.1740.10">
    <property type="entry name" value="Amino acid/polyamine transporter I"/>
    <property type="match status" value="1"/>
</dbReference>
<feature type="transmembrane region" description="Helical" evidence="6">
    <location>
        <begin position="188"/>
        <end position="208"/>
    </location>
</feature>
<evidence type="ECO:0000256" key="4">
    <source>
        <dbReference type="ARBA" id="ARBA00023136"/>
    </source>
</evidence>
<feature type="transmembrane region" description="Helical" evidence="6">
    <location>
        <begin position="374"/>
        <end position="394"/>
    </location>
</feature>
<feature type="transmembrane region" description="Helical" evidence="6">
    <location>
        <begin position="71"/>
        <end position="90"/>
    </location>
</feature>
<keyword evidence="3 6" id="KW-1133">Transmembrane helix</keyword>
<dbReference type="GO" id="GO:0006884">
    <property type="term" value="P:cell volume homeostasis"/>
    <property type="evidence" value="ECO:0007669"/>
    <property type="project" value="TreeGrafter"/>
</dbReference>
<proteinExistence type="predicted"/>
<evidence type="ECO:0000256" key="2">
    <source>
        <dbReference type="ARBA" id="ARBA00022692"/>
    </source>
</evidence>